<organism evidence="1 2">
    <name type="scientific">Streptomyces litchfieldiae</name>
    <dbReference type="NCBI Taxonomy" id="3075543"/>
    <lineage>
        <taxon>Bacteria</taxon>
        <taxon>Bacillati</taxon>
        <taxon>Actinomycetota</taxon>
        <taxon>Actinomycetes</taxon>
        <taxon>Kitasatosporales</taxon>
        <taxon>Streptomycetaceae</taxon>
        <taxon>Streptomyces</taxon>
    </lineage>
</organism>
<accession>A0ABU2N0W3</accession>
<gene>
    <name evidence="1" type="ORF">RM590_34005</name>
</gene>
<evidence type="ECO:0000313" key="2">
    <source>
        <dbReference type="Proteomes" id="UP001183246"/>
    </source>
</evidence>
<keyword evidence="2" id="KW-1185">Reference proteome</keyword>
<reference evidence="2" key="1">
    <citation type="submission" date="2023-07" db="EMBL/GenBank/DDBJ databases">
        <title>30 novel species of actinomycetes from the DSMZ collection.</title>
        <authorList>
            <person name="Nouioui I."/>
        </authorList>
    </citation>
    <scope>NUCLEOTIDE SEQUENCE [LARGE SCALE GENOMIC DNA]</scope>
    <source>
        <strain evidence="2">DSM 44938</strain>
    </source>
</reference>
<proteinExistence type="predicted"/>
<evidence type="ECO:0000313" key="1">
    <source>
        <dbReference type="EMBL" id="MDT0347546.1"/>
    </source>
</evidence>
<dbReference type="RefSeq" id="WP_311708673.1">
    <property type="nucleotide sequence ID" value="NZ_JAVREL010000034.1"/>
</dbReference>
<dbReference type="EMBL" id="JAVREL010000034">
    <property type="protein sequence ID" value="MDT0347546.1"/>
    <property type="molecule type" value="Genomic_DNA"/>
</dbReference>
<comment type="caution">
    <text evidence="1">The sequence shown here is derived from an EMBL/GenBank/DDBJ whole genome shotgun (WGS) entry which is preliminary data.</text>
</comment>
<sequence>MIRFIPDDGPTGPIPLHHTEEETLVWEFTTPGAGGLLLELPAGPGDIPVSRRGDLTN</sequence>
<name>A0ABU2N0W3_9ACTN</name>
<protein>
    <submittedName>
        <fullName evidence="1">Uncharacterized protein</fullName>
    </submittedName>
</protein>
<dbReference type="Proteomes" id="UP001183246">
    <property type="component" value="Unassembled WGS sequence"/>
</dbReference>